<feature type="domain" description="Bacterial Ig" evidence="2">
    <location>
        <begin position="996"/>
        <end position="1074"/>
    </location>
</feature>
<name>A0A643EHN7_PSEAI</name>
<accession>A0A643EHN7</accession>
<feature type="domain" description="Bacterial Ig" evidence="2">
    <location>
        <begin position="252"/>
        <end position="335"/>
    </location>
</feature>
<feature type="domain" description="Bacterial Ig" evidence="2">
    <location>
        <begin position="1570"/>
        <end position="1648"/>
    </location>
</feature>
<feature type="domain" description="Biofilm-associated protein BapA-like prefix-like" evidence="3">
    <location>
        <begin position="24"/>
        <end position="91"/>
    </location>
</feature>
<dbReference type="Gene3D" id="2.60.40.10">
    <property type="entry name" value="Immunoglobulins"/>
    <property type="match status" value="20"/>
</dbReference>
<feature type="domain" description="Bacterial Ig" evidence="2">
    <location>
        <begin position="167"/>
        <end position="249"/>
    </location>
</feature>
<feature type="domain" description="Bacterial Ig" evidence="2">
    <location>
        <begin position="1078"/>
        <end position="1156"/>
    </location>
</feature>
<feature type="domain" description="Bacterial Ig" evidence="2">
    <location>
        <begin position="1652"/>
        <end position="1730"/>
    </location>
</feature>
<feature type="non-terminal residue" evidence="4">
    <location>
        <position position="1851"/>
    </location>
</feature>
<dbReference type="Pfam" id="PF22783">
    <property type="entry name" value="BapA_N"/>
    <property type="match status" value="1"/>
</dbReference>
<feature type="domain" description="Bacterial Ig" evidence="2">
    <location>
        <begin position="423"/>
        <end position="500"/>
    </location>
</feature>
<feature type="domain" description="Bacterial Ig" evidence="2">
    <location>
        <begin position="1488"/>
        <end position="1566"/>
    </location>
</feature>
<feature type="region of interest" description="Disordered" evidence="1">
    <location>
        <begin position="150"/>
        <end position="197"/>
    </location>
</feature>
<feature type="domain" description="Bacterial Ig" evidence="2">
    <location>
        <begin position="832"/>
        <end position="910"/>
    </location>
</feature>
<dbReference type="InterPro" id="IPR048051">
    <property type="entry name" value="BapA-like_prefix-like"/>
</dbReference>
<comment type="caution">
    <text evidence="4">The sequence shown here is derived from an EMBL/GenBank/DDBJ whole genome shotgun (WGS) entry which is preliminary data.</text>
</comment>
<feature type="compositionally biased region" description="Low complexity" evidence="1">
    <location>
        <begin position="656"/>
        <end position="678"/>
    </location>
</feature>
<feature type="domain" description="Bacterial Ig" evidence="2">
    <location>
        <begin position="1415"/>
        <end position="1484"/>
    </location>
</feature>
<dbReference type="GO" id="GO:0001681">
    <property type="term" value="F:sialate O-acetylesterase activity"/>
    <property type="evidence" value="ECO:0007669"/>
    <property type="project" value="InterPro"/>
</dbReference>
<feature type="compositionally biased region" description="Low complexity" evidence="1">
    <location>
        <begin position="241"/>
        <end position="264"/>
    </location>
</feature>
<feature type="region of interest" description="Disordered" evidence="1">
    <location>
        <begin position="491"/>
        <end position="547"/>
    </location>
</feature>
<organism evidence="4">
    <name type="scientific">Pseudomonas aeruginosa</name>
    <dbReference type="NCBI Taxonomy" id="287"/>
    <lineage>
        <taxon>Bacteria</taxon>
        <taxon>Pseudomonadati</taxon>
        <taxon>Pseudomonadota</taxon>
        <taxon>Gammaproteobacteria</taxon>
        <taxon>Pseudomonadales</taxon>
        <taxon>Pseudomonadaceae</taxon>
        <taxon>Pseudomonas</taxon>
    </lineage>
</organism>
<feature type="compositionally biased region" description="Polar residues" evidence="1">
    <location>
        <begin position="513"/>
        <end position="547"/>
    </location>
</feature>
<dbReference type="PANTHER" id="PTHR22901">
    <property type="entry name" value="SIALATE O-ACETYLESTERASE"/>
    <property type="match status" value="1"/>
</dbReference>
<evidence type="ECO:0000259" key="3">
    <source>
        <dbReference type="Pfam" id="PF22783"/>
    </source>
</evidence>
<dbReference type="Pfam" id="PF17936">
    <property type="entry name" value="Big_6"/>
    <property type="match status" value="20"/>
</dbReference>
<feature type="domain" description="Bacterial Ig" evidence="2">
    <location>
        <begin position="586"/>
        <end position="664"/>
    </location>
</feature>
<evidence type="ECO:0000259" key="2">
    <source>
        <dbReference type="Pfam" id="PF17936"/>
    </source>
</evidence>
<feature type="region of interest" description="Disordered" evidence="1">
    <location>
        <begin position="587"/>
        <end position="703"/>
    </location>
</feature>
<dbReference type="EMBL" id="VZPH01000056">
    <property type="protein sequence ID" value="KAB0558509.1"/>
    <property type="molecule type" value="Genomic_DNA"/>
</dbReference>
<feature type="compositionally biased region" description="Polar residues" evidence="1">
    <location>
        <begin position="679"/>
        <end position="703"/>
    </location>
</feature>
<dbReference type="NCBIfam" id="NF033510">
    <property type="entry name" value="Ca_tandemer"/>
    <property type="match status" value="20"/>
</dbReference>
<dbReference type="InterPro" id="IPR013783">
    <property type="entry name" value="Ig-like_fold"/>
</dbReference>
<feature type="domain" description="Bacterial Ig" evidence="2">
    <location>
        <begin position="1734"/>
        <end position="1812"/>
    </location>
</feature>
<dbReference type="GO" id="GO:0005975">
    <property type="term" value="P:carbohydrate metabolic process"/>
    <property type="evidence" value="ECO:0007669"/>
    <property type="project" value="TreeGrafter"/>
</dbReference>
<feature type="domain" description="Bacterial Ig" evidence="2">
    <location>
        <begin position="338"/>
        <end position="421"/>
    </location>
</feature>
<gene>
    <name evidence="4" type="ORF">F7R07_17235</name>
</gene>
<feature type="domain" description="Bacterial Ig" evidence="2">
    <location>
        <begin position="1160"/>
        <end position="1238"/>
    </location>
</feature>
<dbReference type="RefSeq" id="WP_151155691.1">
    <property type="nucleotide sequence ID" value="NZ_VZPH01000056.1"/>
</dbReference>
<feature type="compositionally biased region" description="Polar residues" evidence="1">
    <location>
        <begin position="592"/>
        <end position="655"/>
    </location>
</feature>
<dbReference type="InterPro" id="IPR041498">
    <property type="entry name" value="Big_6"/>
</dbReference>
<dbReference type="PANTHER" id="PTHR22901:SF0">
    <property type="entry name" value="SIALATE O-ACETYLESTERASE"/>
    <property type="match status" value="1"/>
</dbReference>
<dbReference type="NCBIfam" id="NF033677">
    <property type="entry name" value="biofilm_BapA_N"/>
    <property type="match status" value="1"/>
</dbReference>
<evidence type="ECO:0000256" key="1">
    <source>
        <dbReference type="SAM" id="MobiDB-lite"/>
    </source>
</evidence>
<feature type="domain" description="Bacterial Ig" evidence="2">
    <location>
        <begin position="914"/>
        <end position="992"/>
    </location>
</feature>
<feature type="compositionally biased region" description="Polar residues" evidence="1">
    <location>
        <begin position="756"/>
        <end position="780"/>
    </location>
</feature>
<dbReference type="InterPro" id="IPR039329">
    <property type="entry name" value="SIAE"/>
</dbReference>
<reference evidence="4" key="1">
    <citation type="submission" date="2019-09" db="EMBL/GenBank/DDBJ databases">
        <title>Draft genome sequences of 48 bacterial type strains from the CCUG.</title>
        <authorList>
            <person name="Tunovic T."/>
            <person name="Pineiro-Iglesias B."/>
            <person name="Unosson C."/>
            <person name="Inganas E."/>
            <person name="Ohlen M."/>
            <person name="Cardew S."/>
            <person name="Jensie-Markopoulos S."/>
            <person name="Salva-Serra F."/>
            <person name="Jaen-Luchoro D."/>
            <person name="Karlsson R."/>
            <person name="Svensson-Stadler L."/>
            <person name="Chun J."/>
            <person name="Moore E."/>
        </authorList>
    </citation>
    <scope>NUCLEOTIDE SEQUENCE</scope>
    <source>
        <strain evidence="4">CCUG 551</strain>
    </source>
</reference>
<feature type="domain" description="Bacterial Ig" evidence="2">
    <location>
        <begin position="668"/>
        <end position="746"/>
    </location>
</feature>
<feature type="compositionally biased region" description="Low complexity" evidence="1">
    <location>
        <begin position="277"/>
        <end position="291"/>
    </location>
</feature>
<feature type="domain" description="Bacterial Ig" evidence="2">
    <location>
        <begin position="1324"/>
        <end position="1402"/>
    </location>
</feature>
<feature type="region of interest" description="Disordered" evidence="1">
    <location>
        <begin position="235"/>
        <end position="291"/>
    </location>
</feature>
<feature type="domain" description="Bacterial Ig" evidence="2">
    <location>
        <begin position="1242"/>
        <end position="1320"/>
    </location>
</feature>
<evidence type="ECO:0000313" key="4">
    <source>
        <dbReference type="EMBL" id="KAB0558509.1"/>
    </source>
</evidence>
<proteinExistence type="predicted"/>
<sequence>MSIQAKVTPIDQSISSAAAVEVPENGILKLSQSSNVALDVAPESVAGYSKSGSDLIVQLKTGESVRIANFYAEGQPSSQLFLADKDKLVAVDLPPVAADGPLMAGYIPQESLAGFESLTGAGVLGGMSAGTALLVGAAAIGAGVAISNSSGGGGGGGSSVPPDTTPPKAASGLKIAPDGSSISGQAEAGASVGIDTNGDGKPDLTVIADANGNFTAPLNPPLTNGQTVTVVVTDPAGNASPPAQVTAPDTTAPAPATDVQVAPDGSSVTGKAEPGSTVGVDTDGDGQPDTTVVVGPGGSFEVPLNPPLTNGETVTVIVTDPAGNNSTPVTVEAPDTTAPAPATDVQVAPDGSSVTGNAEPGATVGVDTDGDGQPDTTVVVGPGGSFEVPLNPPLTNGETVTVIVTDPAGNSSTPVTAEAPDFPDAPQVNASNGSVLSGTAEAGVTIVITDGNGNPIGQTSADANGNWSFTPGSQLPDGTVVNVVARDAAGNSSPATSITVDGVAPSAPVVEPSNGSELSGTAEPGSSVTLTDGNGNPIGQTTADANGNWSFTPSTPLPDGTVVNVVARDAAGNSSPPASVTVDAVAPATPTVDPSNGTTLSGTAEPGSSVTLTDGNGNPIGQVTADGSGNWTFTPSTPLPNGTVVNATATDPSGNASSPASVTVDAVAPATPVVNPSNGTTLSGTAEPGSSVTLTDGNGNPIGQVTADGSGNWSFTPTTPLPNGTVVNATATDASGNTSAGSSVTVDSVAPATPVINPSNGTTLSGTAEPGSSVTLTDGNGNPIGQVTADGSGNWSFTPSTPLADGTVVNATATDPAGNTSGQGSTTVDGVAPTTPTVNLSNGSSLSGTAEPGSTVILTDGNGNPIAEVTADGSGNWTYTPSTPIANGTVVNVVAQDAAGNSSPGASVTVDSQAPAVPVLNPSNGTTLSGTAEPGATVTLTDGNGNPIGQVTADGSGNWSFTPGTPLANGTVVNATASDPTGNTSAPASTTVDSVAPAAPVVNPSNGAEISGTAEPGATVTLTDGSGNPIGQVTADGSGNWSFTPSTPLADGTVVNATATDPAGNTGGQGSTTVDAIAPATPTVNLSNGSSLSGTAEPGSTVILTDGNGNPIAEVTADGSGNWTYTPSTPIANGTVVNVVAQDAAGNSSPPATVTIDSSAPPAPVINPSNGVVISGTAEAGTTVTLTDAGGNPIGQVTADGSGNWSFTPGTPLANGTVIVATATDPTGNTGPQAATTVDAVAPPAPVIDPSNGTTISGTAEAGAKVILTDGNGNPIGETTADGSGNWTFTPATPLANGTVVNAVAQDPAGNTGPQGSTTVDAVAPNTPVVNPSNGNLLNGTAEPGSTVTLTDGNGNPIGQTTADGSGNWSFTPGSQLPNGTVVNVTASDAAGNTSLPATTTVDSSLPSIPQVDPSNGSVISGTADAGNTIIITDGNGNPIGQVTADGSGNWSFTPGIPLPDGTVVNVVARSPSNVDSAPAVITVDGVAPAAPVIDPSNGTEISGTAEAGATVILTDGGGNPIGQATADGSGNWTFTPSTPLANGTVINAVAQDPAGNTSGPASVTVDAIAPPAPVINPSNGVVISGTAEAGATVILTDGNGNPIGQVTADGSGNWAFTPATPLANGTVINALAQDAAGNNSSPTSATVDSLAPAAPVIDPSNGSVIAGTAEAGATVILTDGNGNPIGQVTADGSGNWSFTPGTPLANGTVVNAVAQDAAGNTSGPASTTVDSVAPAAPVIDPSNGSVIAGTAEAGATVILTDGGGNPIGQATADGSGNWTFTPGTPLANGTVINAVAQDPAGNTSGPASVTVDAIAPPAPVINPSNGVVISGTAEAGATVILTDGNGNPIG</sequence>
<feature type="domain" description="Bacterial Ig" evidence="2">
    <location>
        <begin position="504"/>
        <end position="582"/>
    </location>
</feature>
<feature type="region of interest" description="Disordered" evidence="1">
    <location>
        <begin position="750"/>
        <end position="780"/>
    </location>
</feature>
<protein>
    <submittedName>
        <fullName evidence="4">BapA prefix-like domain-containing protein</fullName>
    </submittedName>
</protein>
<feature type="domain" description="Bacterial Ig" evidence="2">
    <location>
        <begin position="750"/>
        <end position="828"/>
    </location>
</feature>